<evidence type="ECO:0000313" key="1">
    <source>
        <dbReference type="EnsemblMetazoa" id="PPA39651.1"/>
    </source>
</evidence>
<dbReference type="EnsemblMetazoa" id="PPA39651.1">
    <property type="protein sequence ID" value="PPA39651.1"/>
    <property type="gene ID" value="WBGene00278020"/>
</dbReference>
<dbReference type="InterPro" id="IPR019428">
    <property type="entry name" value="7TM_GPCR_serpentine_rcpt_Str"/>
</dbReference>
<dbReference type="PANTHER" id="PTHR22943:SF248">
    <property type="entry name" value="SEVEN TM RECEPTOR"/>
    <property type="match status" value="1"/>
</dbReference>
<organism evidence="1 2">
    <name type="scientific">Pristionchus pacificus</name>
    <name type="common">Parasitic nematode worm</name>
    <dbReference type="NCBI Taxonomy" id="54126"/>
    <lineage>
        <taxon>Eukaryota</taxon>
        <taxon>Metazoa</taxon>
        <taxon>Ecdysozoa</taxon>
        <taxon>Nematoda</taxon>
        <taxon>Chromadorea</taxon>
        <taxon>Rhabditida</taxon>
        <taxon>Rhabditina</taxon>
        <taxon>Diplogasteromorpha</taxon>
        <taxon>Diplogasteroidea</taxon>
        <taxon>Neodiplogasteridae</taxon>
        <taxon>Pristionchus</taxon>
    </lineage>
</organism>
<gene>
    <name evidence="1" type="primary">WBGene00278020</name>
</gene>
<dbReference type="OrthoDB" id="5841089at2759"/>
<reference evidence="1" key="2">
    <citation type="submission" date="2022-06" db="UniProtKB">
        <authorList>
            <consortium name="EnsemblMetazoa"/>
        </authorList>
    </citation>
    <scope>IDENTIFICATION</scope>
    <source>
        <strain evidence="1">PS312</strain>
    </source>
</reference>
<accession>A0A2A6BBX2</accession>
<protein>
    <submittedName>
        <fullName evidence="1">G protein-coupled receptor</fullName>
    </submittedName>
</protein>
<evidence type="ECO:0000313" key="2">
    <source>
        <dbReference type="Proteomes" id="UP000005239"/>
    </source>
</evidence>
<dbReference type="Pfam" id="PF10326">
    <property type="entry name" value="7TM_GPCR_Str"/>
    <property type="match status" value="2"/>
</dbReference>
<reference evidence="2" key="1">
    <citation type="journal article" date="2008" name="Nat. Genet.">
        <title>The Pristionchus pacificus genome provides a unique perspective on nematode lifestyle and parasitism.</title>
        <authorList>
            <person name="Dieterich C."/>
            <person name="Clifton S.W."/>
            <person name="Schuster L.N."/>
            <person name="Chinwalla A."/>
            <person name="Delehaunty K."/>
            <person name="Dinkelacker I."/>
            <person name="Fulton L."/>
            <person name="Fulton R."/>
            <person name="Godfrey J."/>
            <person name="Minx P."/>
            <person name="Mitreva M."/>
            <person name="Roeseler W."/>
            <person name="Tian H."/>
            <person name="Witte H."/>
            <person name="Yang S.P."/>
            <person name="Wilson R.K."/>
            <person name="Sommer R.J."/>
        </authorList>
    </citation>
    <scope>NUCLEOTIDE SEQUENCE [LARGE SCALE GENOMIC DNA]</scope>
    <source>
        <strain evidence="2">PS312</strain>
    </source>
</reference>
<dbReference type="AlphaFoldDB" id="A0A2A6BBX2"/>
<keyword evidence="2" id="KW-1185">Reference proteome</keyword>
<sequence length="253" mass="29238">MFGVTNEMLSRISLSKHCPTLFDATRFYKGIGELSTSNVNDIYFTIIHSLTLPIACTFGDAFIIFASGFWSSKFFISYYAATFTQTLPMLMHIFIFRYFVIKRTNLVPIYTWFNTVLIIFFTVGAEATIWCGGSYILYETDQLSREYIKPFFEMYNYPDLEREETLGFIGLQFFSDDMGKWSNRTRLLQRRLFNILIVQLAVPMFFVYFPCSSLISLPMLHTGLNIYPNLGPCSLTIFPMLDALIIIIGVPSY</sequence>
<dbReference type="PANTHER" id="PTHR22943">
    <property type="entry name" value="7-TRANSMEMBRANE DOMAIN RECEPTOR C.ELEGANS"/>
    <property type="match status" value="1"/>
</dbReference>
<name>A0A2A6BBX2_PRIPA</name>
<proteinExistence type="predicted"/>
<dbReference type="Proteomes" id="UP000005239">
    <property type="component" value="Unassembled WGS sequence"/>
</dbReference>
<accession>A0A8R1UV59</accession>